<feature type="compositionally biased region" description="Low complexity" evidence="1">
    <location>
        <begin position="342"/>
        <end position="366"/>
    </location>
</feature>
<feature type="region of interest" description="Disordered" evidence="1">
    <location>
        <begin position="1"/>
        <end position="68"/>
    </location>
</feature>
<keyword evidence="2" id="KW-1133">Transmembrane helix</keyword>
<feature type="transmembrane region" description="Helical" evidence="2">
    <location>
        <begin position="603"/>
        <end position="626"/>
    </location>
</feature>
<dbReference type="EMBL" id="JAUKUD010000001">
    <property type="protein sequence ID" value="KAK0753982.1"/>
    <property type="molecule type" value="Genomic_DNA"/>
</dbReference>
<reference evidence="3" key="1">
    <citation type="submission" date="2023-06" db="EMBL/GenBank/DDBJ databases">
        <title>Genome-scale phylogeny and comparative genomics of the fungal order Sordariales.</title>
        <authorList>
            <consortium name="Lawrence Berkeley National Laboratory"/>
            <person name="Hensen N."/>
            <person name="Bonometti L."/>
            <person name="Westerberg I."/>
            <person name="Brannstrom I.O."/>
            <person name="Guillou S."/>
            <person name="Cros-Aarteil S."/>
            <person name="Calhoun S."/>
            <person name="Haridas S."/>
            <person name="Kuo A."/>
            <person name="Mondo S."/>
            <person name="Pangilinan J."/>
            <person name="Riley R."/>
            <person name="LaButti K."/>
            <person name="Andreopoulos B."/>
            <person name="Lipzen A."/>
            <person name="Chen C."/>
            <person name="Yanf M."/>
            <person name="Daum C."/>
            <person name="Ng V."/>
            <person name="Clum A."/>
            <person name="Steindorff A."/>
            <person name="Ohm R."/>
            <person name="Martin F."/>
            <person name="Silar P."/>
            <person name="Natvig D."/>
            <person name="Lalanne C."/>
            <person name="Gautier V."/>
            <person name="Ament-velasquez S.L."/>
            <person name="Kruys A."/>
            <person name="Hutchinson M.I."/>
            <person name="Powell A.J."/>
            <person name="Barry K."/>
            <person name="Miller A.N."/>
            <person name="Grigoriev I.V."/>
            <person name="Debuchy R."/>
            <person name="Gladieux P."/>
            <person name="Thoren M.H."/>
            <person name="Johannesson H."/>
        </authorList>
    </citation>
    <scope>NUCLEOTIDE SEQUENCE</scope>
    <source>
        <strain evidence="3">SMH3187-1</strain>
    </source>
</reference>
<evidence type="ECO:0000313" key="4">
    <source>
        <dbReference type="Proteomes" id="UP001172155"/>
    </source>
</evidence>
<evidence type="ECO:0000256" key="1">
    <source>
        <dbReference type="SAM" id="MobiDB-lite"/>
    </source>
</evidence>
<feature type="region of interest" description="Disordered" evidence="1">
    <location>
        <begin position="106"/>
        <end position="135"/>
    </location>
</feature>
<keyword evidence="2" id="KW-0812">Transmembrane</keyword>
<feature type="region of interest" description="Disordered" evidence="1">
    <location>
        <begin position="718"/>
        <end position="738"/>
    </location>
</feature>
<feature type="region of interest" description="Disordered" evidence="1">
    <location>
        <begin position="532"/>
        <end position="567"/>
    </location>
</feature>
<dbReference type="Proteomes" id="UP001172155">
    <property type="component" value="Unassembled WGS sequence"/>
</dbReference>
<feature type="compositionally biased region" description="Acidic residues" evidence="1">
    <location>
        <begin position="13"/>
        <end position="24"/>
    </location>
</feature>
<keyword evidence="2" id="KW-0472">Membrane</keyword>
<proteinExistence type="predicted"/>
<feature type="region of interest" description="Disordered" evidence="1">
    <location>
        <begin position="785"/>
        <end position="805"/>
    </location>
</feature>
<feature type="region of interest" description="Disordered" evidence="1">
    <location>
        <begin position="226"/>
        <end position="502"/>
    </location>
</feature>
<comment type="caution">
    <text evidence="3">The sequence shown here is derived from an EMBL/GenBank/DDBJ whole genome shotgun (WGS) entry which is preliminary data.</text>
</comment>
<feature type="compositionally biased region" description="Polar residues" evidence="1">
    <location>
        <begin position="297"/>
        <end position="319"/>
    </location>
</feature>
<keyword evidence="4" id="KW-1185">Reference proteome</keyword>
<dbReference type="AlphaFoldDB" id="A0AA40FAE1"/>
<evidence type="ECO:0000256" key="2">
    <source>
        <dbReference type="SAM" id="Phobius"/>
    </source>
</evidence>
<organism evidence="3 4">
    <name type="scientific">Schizothecium vesticola</name>
    <dbReference type="NCBI Taxonomy" id="314040"/>
    <lineage>
        <taxon>Eukaryota</taxon>
        <taxon>Fungi</taxon>
        <taxon>Dikarya</taxon>
        <taxon>Ascomycota</taxon>
        <taxon>Pezizomycotina</taxon>
        <taxon>Sordariomycetes</taxon>
        <taxon>Sordariomycetidae</taxon>
        <taxon>Sordariales</taxon>
        <taxon>Schizotheciaceae</taxon>
        <taxon>Schizothecium</taxon>
    </lineage>
</organism>
<evidence type="ECO:0008006" key="5">
    <source>
        <dbReference type="Google" id="ProtNLM"/>
    </source>
</evidence>
<sequence>MNQQRIPRRTGEEWEDWEDSDEEPLTPQRPRDGPSRSGAGRSASRAQRTSIIGRLRSRHRQKARNEEAGITLVTDMSRFHKQRLSRTGKFVDAAALKALEGANSAEPGGGFTLRKKKAGQPAKGKMPDRLGVDTPVLDDLSPSAGPIMIGFAMPSDSEIIVSPQTVTVETPMDFSRYFGKPAAVPVQQPVSAWSPDTPDSQGRPSIIGEAMRSHVPAVPSVPMAYRGTQPSAATEDDGGDKIHKTPRRKRETRGTIMLLSDDESDASTPITLFEEDGNSPLGRQRRSAIPTGRNRSDTAASTRSTGWWDQVTTPFTKTPDTPLDAAAKEAEDWWSNTDRKQPQVQAKVQPQAEAKVQPQAPAKAQPRVLAQGPAPTQDRKVDYPKAKIGYEIDYLGESQSPASTHRPPRITVEAASPPPLISPQPSLMPSPRGLGQRRARTSPAPAEQEESSHPTESPPPYSPPPAQTKDNVRYRAVFPPNHPLSSMYPPSPGPLSPGLSRTMTSQGAISLTNIPLTPAATEPVMAHPVRLPDRPMGSFVPQTTFDPPPGSGPRQKTERQRRRHEKEDAMAYKAGGFWRGRACIPEAGCFGRPGREGRKRRRVWLLVCGIVLVLVTLAIVLPLTLLRRGAAAAPPSLFLNLTTFPPMPTGVLTIVGADADATTNCVTPPTLWSCALPKEQAALAAPYDNSHPTFILQIQFDNDTRQLWDVPDGLLPVPPSRRLRRQRPPPTNGFAPSPAPPSFQEMFFLGNTTDGVVSPLKAGEPTPFYLSVLPSLPGPALTRRQTNFSSLVPPPRLDPQDGTSGAPAVLLPFPEQQPLRLYDRGLPTERYAFYSYYDKSTYLKSILPLDKTGASNPGPVPADLDGGALRSEANFVVTWLQARYKVEIWTRRGAAARLLADATPGQGARPGTFPFPVTVTLDTHGGQLGRKFGFVRPVDERGRIVDGEEGTKFVGNNLDTKGDVVNPVNRFREGFGGMDGGTGGWAYINERDRA</sequence>
<evidence type="ECO:0000313" key="3">
    <source>
        <dbReference type="EMBL" id="KAK0753982.1"/>
    </source>
</evidence>
<feature type="compositionally biased region" description="Basic and acidic residues" evidence="1">
    <location>
        <begin position="326"/>
        <end position="341"/>
    </location>
</feature>
<protein>
    <recommendedName>
        <fullName evidence="5">Glycoprotease family protein</fullName>
    </recommendedName>
</protein>
<feature type="compositionally biased region" description="Pro residues" evidence="1">
    <location>
        <begin position="416"/>
        <end position="428"/>
    </location>
</feature>
<feature type="compositionally biased region" description="Low complexity" evidence="1">
    <location>
        <begin position="35"/>
        <end position="46"/>
    </location>
</feature>
<accession>A0AA40FAE1</accession>
<feature type="compositionally biased region" description="Basic and acidic residues" evidence="1">
    <location>
        <begin position="377"/>
        <end position="390"/>
    </location>
</feature>
<name>A0AA40FAE1_9PEZI</name>
<gene>
    <name evidence="3" type="ORF">B0T18DRAFT_385935</name>
</gene>
<feature type="compositionally biased region" description="Pro residues" evidence="1">
    <location>
        <begin position="456"/>
        <end position="466"/>
    </location>
</feature>